<proteinExistence type="predicted"/>
<evidence type="ECO:0000313" key="4">
    <source>
        <dbReference type="Proteomes" id="UP000190121"/>
    </source>
</evidence>
<evidence type="ECO:0000256" key="1">
    <source>
        <dbReference type="PIRSR" id="PIRSR016487-1"/>
    </source>
</evidence>
<dbReference type="Gene3D" id="2.40.320.10">
    <property type="entry name" value="Hypothetical Protein Pfu-838710-001"/>
    <property type="match status" value="1"/>
</dbReference>
<dbReference type="InterPro" id="IPR012042">
    <property type="entry name" value="NeuTTM/CthTTM-like"/>
</dbReference>
<keyword evidence="4" id="KW-1185">Reference proteome</keyword>
<name>A0A1T4MWL0_9PORP</name>
<dbReference type="PANTHER" id="PTHR40114">
    <property type="entry name" value="SLR0698 PROTEIN"/>
    <property type="match status" value="1"/>
</dbReference>
<feature type="active site" description="Proton acceptor" evidence="1">
    <location>
        <position position="30"/>
    </location>
</feature>
<dbReference type="PIRSF" id="PIRSF016487">
    <property type="entry name" value="CYTH_UCP016487"/>
    <property type="match status" value="1"/>
</dbReference>
<dbReference type="SUPFAM" id="SSF55154">
    <property type="entry name" value="CYTH-like phosphatases"/>
    <property type="match status" value="1"/>
</dbReference>
<dbReference type="AlphaFoldDB" id="A0A1T4MWL0"/>
<reference evidence="4" key="1">
    <citation type="submission" date="2017-02" db="EMBL/GenBank/DDBJ databases">
        <authorList>
            <person name="Varghese N."/>
            <person name="Submissions S."/>
        </authorList>
    </citation>
    <scope>NUCLEOTIDE SEQUENCE [LARGE SCALE GENOMIC DNA]</scope>
    <source>
        <strain evidence="4">ATCC 51356</strain>
    </source>
</reference>
<dbReference type="RefSeq" id="WP_078736853.1">
    <property type="nucleotide sequence ID" value="NZ_FUXE01000008.1"/>
</dbReference>
<dbReference type="STRING" id="29524.SAMN02745171_00919"/>
<dbReference type="OrthoDB" id="9805588at2"/>
<evidence type="ECO:0000313" key="3">
    <source>
        <dbReference type="EMBL" id="SJZ71234.1"/>
    </source>
</evidence>
<evidence type="ECO:0000259" key="2">
    <source>
        <dbReference type="PROSITE" id="PS51707"/>
    </source>
</evidence>
<organism evidence="3 4">
    <name type="scientific">Porphyromonas circumdentaria</name>
    <dbReference type="NCBI Taxonomy" id="29524"/>
    <lineage>
        <taxon>Bacteria</taxon>
        <taxon>Pseudomonadati</taxon>
        <taxon>Bacteroidota</taxon>
        <taxon>Bacteroidia</taxon>
        <taxon>Bacteroidales</taxon>
        <taxon>Porphyromonadaceae</taxon>
        <taxon>Porphyromonas</taxon>
    </lineage>
</organism>
<dbReference type="CDD" id="cd07891">
    <property type="entry name" value="CYTH-like_CthTTM-like_1"/>
    <property type="match status" value="1"/>
</dbReference>
<dbReference type="Pfam" id="PF01928">
    <property type="entry name" value="CYTH"/>
    <property type="match status" value="1"/>
</dbReference>
<accession>A0A1T4MWL0</accession>
<dbReference type="InterPro" id="IPR033469">
    <property type="entry name" value="CYTH-like_dom_sf"/>
</dbReference>
<dbReference type="EMBL" id="FUXE01000008">
    <property type="protein sequence ID" value="SJZ71234.1"/>
    <property type="molecule type" value="Genomic_DNA"/>
</dbReference>
<dbReference type="Proteomes" id="UP000190121">
    <property type="component" value="Unassembled WGS sequence"/>
</dbReference>
<sequence>MAVEIERKFLVRSESFKQEATHSILIKQFYLPPSTEGETLRIRFVNNTAFLTRKGLSTPDGLARTEEEHPISLKEAEQMLQSPLIGSIEKMRYYVPFEGFTWEVDCFLGKLKGLIIAEVELKSTTDTPPLPEWIGKEVTGDIRYYNAQLSIAQSVPE</sequence>
<dbReference type="PROSITE" id="PS51707">
    <property type="entry name" value="CYTH"/>
    <property type="match status" value="1"/>
</dbReference>
<dbReference type="PANTHER" id="PTHR40114:SF1">
    <property type="entry name" value="SLR0698 PROTEIN"/>
    <property type="match status" value="1"/>
</dbReference>
<dbReference type="SMART" id="SM01118">
    <property type="entry name" value="CYTH"/>
    <property type="match status" value="1"/>
</dbReference>
<gene>
    <name evidence="3" type="ORF">SAMN02745171_00919</name>
</gene>
<protein>
    <submittedName>
        <fullName evidence="3">CYTH domain-containing protein</fullName>
    </submittedName>
</protein>
<feature type="domain" description="CYTH" evidence="2">
    <location>
        <begin position="2"/>
        <end position="151"/>
    </location>
</feature>
<dbReference type="InterPro" id="IPR023577">
    <property type="entry name" value="CYTH_domain"/>
</dbReference>